<sequence>MYGVIRKIRTFNLPIDCQLDLFDKIVVPVLLYACEVWGYENIEIIERVHLKYLKHILNLKSCTPSYMVYGETGRFPLYITIFTRMISFWANIINSSENKLSKIIYMYVRILFDKGQILNPWLCSLKNVLDKCGLSNLWCDHESYHYNSSWIKTTINQRLRDQFLQKWHNDIQESTKGVIYRIYKTNFECERYLLLLPSKLRKILVKFRTTNHHLPVEIGRWGIVERSKRYCNLCNCNKIGDEFHVILECKALSKLRSQFLDTYYCSSPNTKKFYEIMSSVDYITLRKLCFFISKINHIVRSPHLLS</sequence>
<gene>
    <name evidence="1" type="ORF">CGI_10026724</name>
</gene>
<dbReference type="EMBL" id="JH816265">
    <property type="protein sequence ID" value="EKC38957.1"/>
    <property type="molecule type" value="Genomic_DNA"/>
</dbReference>
<accession>K1QPS7</accession>
<protein>
    <recommendedName>
        <fullName evidence="2">Reverse transcriptase zinc-binding domain-containing protein</fullName>
    </recommendedName>
</protein>
<name>K1QPS7_MAGGI</name>
<evidence type="ECO:0008006" key="2">
    <source>
        <dbReference type="Google" id="ProtNLM"/>
    </source>
</evidence>
<evidence type="ECO:0000313" key="1">
    <source>
        <dbReference type="EMBL" id="EKC38957.1"/>
    </source>
</evidence>
<proteinExistence type="predicted"/>
<dbReference type="HOGENOM" id="CLU_060012_0_0_1"/>
<reference evidence="1" key="1">
    <citation type="journal article" date="2012" name="Nature">
        <title>The oyster genome reveals stress adaptation and complexity of shell formation.</title>
        <authorList>
            <person name="Zhang G."/>
            <person name="Fang X."/>
            <person name="Guo X."/>
            <person name="Li L."/>
            <person name="Luo R."/>
            <person name="Xu F."/>
            <person name="Yang P."/>
            <person name="Zhang L."/>
            <person name="Wang X."/>
            <person name="Qi H."/>
            <person name="Xiong Z."/>
            <person name="Que H."/>
            <person name="Xie Y."/>
            <person name="Holland P.W."/>
            <person name="Paps J."/>
            <person name="Zhu Y."/>
            <person name="Wu F."/>
            <person name="Chen Y."/>
            <person name="Wang J."/>
            <person name="Peng C."/>
            <person name="Meng J."/>
            <person name="Yang L."/>
            <person name="Liu J."/>
            <person name="Wen B."/>
            <person name="Zhang N."/>
            <person name="Huang Z."/>
            <person name="Zhu Q."/>
            <person name="Feng Y."/>
            <person name="Mount A."/>
            <person name="Hedgecock D."/>
            <person name="Xu Z."/>
            <person name="Liu Y."/>
            <person name="Domazet-Loso T."/>
            <person name="Du Y."/>
            <person name="Sun X."/>
            <person name="Zhang S."/>
            <person name="Liu B."/>
            <person name="Cheng P."/>
            <person name="Jiang X."/>
            <person name="Li J."/>
            <person name="Fan D."/>
            <person name="Wang W."/>
            <person name="Fu W."/>
            <person name="Wang T."/>
            <person name="Wang B."/>
            <person name="Zhang J."/>
            <person name="Peng Z."/>
            <person name="Li Y."/>
            <person name="Li N."/>
            <person name="Wang J."/>
            <person name="Chen M."/>
            <person name="He Y."/>
            <person name="Tan F."/>
            <person name="Song X."/>
            <person name="Zheng Q."/>
            <person name="Huang R."/>
            <person name="Yang H."/>
            <person name="Du X."/>
            <person name="Chen L."/>
            <person name="Yang M."/>
            <person name="Gaffney P.M."/>
            <person name="Wang S."/>
            <person name="Luo L."/>
            <person name="She Z."/>
            <person name="Ming Y."/>
            <person name="Huang W."/>
            <person name="Zhang S."/>
            <person name="Huang B."/>
            <person name="Zhang Y."/>
            <person name="Qu T."/>
            <person name="Ni P."/>
            <person name="Miao G."/>
            <person name="Wang J."/>
            <person name="Wang Q."/>
            <person name="Steinberg C.E."/>
            <person name="Wang H."/>
            <person name="Li N."/>
            <person name="Qian L."/>
            <person name="Zhang G."/>
            <person name="Li Y."/>
            <person name="Yang H."/>
            <person name="Liu X."/>
            <person name="Wang J."/>
            <person name="Yin Y."/>
            <person name="Wang J."/>
        </authorList>
    </citation>
    <scope>NUCLEOTIDE SEQUENCE [LARGE SCALE GENOMIC DNA]</scope>
    <source>
        <strain evidence="1">05x7-T-G4-1.051#20</strain>
    </source>
</reference>
<dbReference type="InParanoid" id="K1QPS7"/>
<organism evidence="1">
    <name type="scientific">Magallana gigas</name>
    <name type="common">Pacific oyster</name>
    <name type="synonym">Crassostrea gigas</name>
    <dbReference type="NCBI Taxonomy" id="29159"/>
    <lineage>
        <taxon>Eukaryota</taxon>
        <taxon>Metazoa</taxon>
        <taxon>Spiralia</taxon>
        <taxon>Lophotrochozoa</taxon>
        <taxon>Mollusca</taxon>
        <taxon>Bivalvia</taxon>
        <taxon>Autobranchia</taxon>
        <taxon>Pteriomorphia</taxon>
        <taxon>Ostreida</taxon>
        <taxon>Ostreoidea</taxon>
        <taxon>Ostreidae</taxon>
        <taxon>Magallana</taxon>
    </lineage>
</organism>
<dbReference type="AlphaFoldDB" id="K1QPS7"/>